<proteinExistence type="inferred from homology"/>
<dbReference type="Proteomes" id="UP000178082">
    <property type="component" value="Unassembled WGS sequence"/>
</dbReference>
<dbReference type="EMBL" id="MGDI01000016">
    <property type="protein sequence ID" value="OGL54186.1"/>
    <property type="molecule type" value="Genomic_DNA"/>
</dbReference>
<evidence type="ECO:0000256" key="3">
    <source>
        <dbReference type="ARBA" id="ARBA00022490"/>
    </source>
</evidence>
<evidence type="ECO:0000259" key="10">
    <source>
        <dbReference type="Pfam" id="PF01035"/>
    </source>
</evidence>
<reference evidence="12 13" key="1">
    <citation type="journal article" date="2016" name="Nat. Commun.">
        <title>Thousands of microbial genomes shed light on interconnected biogeochemical processes in an aquifer system.</title>
        <authorList>
            <person name="Anantharaman K."/>
            <person name="Brown C.T."/>
            <person name="Hug L.A."/>
            <person name="Sharon I."/>
            <person name="Castelle C.J."/>
            <person name="Probst A.J."/>
            <person name="Thomas B.C."/>
            <person name="Singh A."/>
            <person name="Wilkins M.J."/>
            <person name="Karaoz U."/>
            <person name="Brodie E.L."/>
            <person name="Williams K.H."/>
            <person name="Hubbard S.S."/>
            <person name="Banfield J.F."/>
        </authorList>
    </citation>
    <scope>NUCLEOTIDE SEQUENCE [LARGE SCALE GENOMIC DNA]</scope>
</reference>
<dbReference type="Pfam" id="PF01035">
    <property type="entry name" value="DNA_binding_1"/>
    <property type="match status" value="1"/>
</dbReference>
<dbReference type="FunFam" id="1.10.10.10:FF:000214">
    <property type="entry name" value="Methylated-DNA--protein-cysteine methyltransferase"/>
    <property type="match status" value="1"/>
</dbReference>
<evidence type="ECO:0000259" key="11">
    <source>
        <dbReference type="Pfam" id="PF02870"/>
    </source>
</evidence>
<comment type="subcellular location">
    <subcellularLocation>
        <location evidence="9">Cytoplasm</location>
    </subcellularLocation>
</comment>
<dbReference type="GO" id="GO:0005737">
    <property type="term" value="C:cytoplasm"/>
    <property type="evidence" value="ECO:0007669"/>
    <property type="project" value="UniProtKB-SubCell"/>
</dbReference>
<dbReference type="InterPro" id="IPR001497">
    <property type="entry name" value="MethylDNA_cys_MeTrfase_AS"/>
</dbReference>
<evidence type="ECO:0000256" key="5">
    <source>
        <dbReference type="ARBA" id="ARBA00022679"/>
    </source>
</evidence>
<name>A0A1F7SK78_9BACT</name>
<dbReference type="PANTHER" id="PTHR10815">
    <property type="entry name" value="METHYLATED-DNA--PROTEIN-CYSTEINE METHYLTRANSFERASE"/>
    <property type="match status" value="1"/>
</dbReference>
<keyword evidence="6 9" id="KW-0227">DNA damage</keyword>
<dbReference type="PROSITE" id="PS00374">
    <property type="entry name" value="MGMT"/>
    <property type="match status" value="1"/>
</dbReference>
<dbReference type="InterPro" id="IPR023546">
    <property type="entry name" value="MGMT"/>
</dbReference>
<comment type="catalytic activity">
    <reaction evidence="8 9">
        <text>a 6-O-methyl-2'-deoxyguanosine in DNA + L-cysteinyl-[protein] = S-methyl-L-cysteinyl-[protein] + a 2'-deoxyguanosine in DNA</text>
        <dbReference type="Rhea" id="RHEA:24000"/>
        <dbReference type="Rhea" id="RHEA-COMP:10131"/>
        <dbReference type="Rhea" id="RHEA-COMP:10132"/>
        <dbReference type="Rhea" id="RHEA-COMP:11367"/>
        <dbReference type="Rhea" id="RHEA-COMP:11368"/>
        <dbReference type="ChEBI" id="CHEBI:29950"/>
        <dbReference type="ChEBI" id="CHEBI:82612"/>
        <dbReference type="ChEBI" id="CHEBI:85445"/>
        <dbReference type="ChEBI" id="CHEBI:85448"/>
        <dbReference type="EC" id="2.1.1.63"/>
    </reaction>
</comment>
<feature type="active site" description="Nucleophile; methyl group acceptor" evidence="9">
    <location>
        <position position="130"/>
    </location>
</feature>
<dbReference type="NCBIfam" id="TIGR00589">
    <property type="entry name" value="ogt"/>
    <property type="match status" value="1"/>
</dbReference>
<comment type="catalytic activity">
    <reaction evidence="1 9">
        <text>a 4-O-methyl-thymidine in DNA + L-cysteinyl-[protein] = a thymidine in DNA + S-methyl-L-cysteinyl-[protein]</text>
        <dbReference type="Rhea" id="RHEA:53428"/>
        <dbReference type="Rhea" id="RHEA-COMP:10131"/>
        <dbReference type="Rhea" id="RHEA-COMP:10132"/>
        <dbReference type="Rhea" id="RHEA-COMP:13555"/>
        <dbReference type="Rhea" id="RHEA-COMP:13556"/>
        <dbReference type="ChEBI" id="CHEBI:29950"/>
        <dbReference type="ChEBI" id="CHEBI:82612"/>
        <dbReference type="ChEBI" id="CHEBI:137386"/>
        <dbReference type="ChEBI" id="CHEBI:137387"/>
        <dbReference type="EC" id="2.1.1.63"/>
    </reaction>
</comment>
<dbReference type="SUPFAM" id="SSF46767">
    <property type="entry name" value="Methylated DNA-protein cysteine methyltransferase, C-terminal domain"/>
    <property type="match status" value="1"/>
</dbReference>
<gene>
    <name evidence="12" type="ORF">A3G31_05340</name>
</gene>
<dbReference type="InterPro" id="IPR014048">
    <property type="entry name" value="MethylDNA_cys_MeTrfase_DNA-bd"/>
</dbReference>
<dbReference type="InterPro" id="IPR008332">
    <property type="entry name" value="MethylG_MeTrfase_N"/>
</dbReference>
<dbReference type="Gene3D" id="1.10.10.10">
    <property type="entry name" value="Winged helix-like DNA-binding domain superfamily/Winged helix DNA-binding domain"/>
    <property type="match status" value="1"/>
</dbReference>
<accession>A0A1F7SK78</accession>
<dbReference type="GO" id="GO:0032259">
    <property type="term" value="P:methylation"/>
    <property type="evidence" value="ECO:0007669"/>
    <property type="project" value="UniProtKB-KW"/>
</dbReference>
<dbReference type="Pfam" id="PF02870">
    <property type="entry name" value="Methyltransf_1N"/>
    <property type="match status" value="1"/>
</dbReference>
<dbReference type="CDD" id="cd06445">
    <property type="entry name" value="ATase"/>
    <property type="match status" value="1"/>
</dbReference>
<evidence type="ECO:0000256" key="6">
    <source>
        <dbReference type="ARBA" id="ARBA00022763"/>
    </source>
</evidence>
<comment type="similarity">
    <text evidence="2 9">Belongs to the MGMT family.</text>
</comment>
<comment type="function">
    <text evidence="9">Involved in the cellular defense against the biological effects of O6-methylguanine (O6-MeG) and O4-methylthymine (O4-MeT) in DNA. Repairs the methylated nucleobase in DNA by stoichiometrically transferring the methyl group to a cysteine residue in the enzyme. This is a suicide reaction: the enzyme is irreversibly inactivated.</text>
</comment>
<keyword evidence="3 9" id="KW-0963">Cytoplasm</keyword>
<evidence type="ECO:0000256" key="2">
    <source>
        <dbReference type="ARBA" id="ARBA00008711"/>
    </source>
</evidence>
<sequence length="162" mass="18265">MNKIYFTCFNSTIGKIYIKGTEKGICGISISPLHGNPWKVIEKKYETSLLKNCLKQLKEYFQGKRKTFSISFDFLSGTEFEKKVWDALLEIPYGSTSTYKLIAAKIGKPKACRAVGNAVGKNPIPVIIPCHRVIREDRSLGGFSSGIEIKKKLLRLEDIMKL</sequence>
<evidence type="ECO:0000256" key="1">
    <source>
        <dbReference type="ARBA" id="ARBA00001286"/>
    </source>
</evidence>
<evidence type="ECO:0000313" key="12">
    <source>
        <dbReference type="EMBL" id="OGL54186.1"/>
    </source>
</evidence>
<dbReference type="Gene3D" id="3.30.160.70">
    <property type="entry name" value="Methylated DNA-protein cysteine methyltransferase domain"/>
    <property type="match status" value="1"/>
</dbReference>
<dbReference type="HAMAP" id="MF_00772">
    <property type="entry name" value="OGT"/>
    <property type="match status" value="1"/>
</dbReference>
<feature type="domain" description="Methylated-DNA-[protein]-cysteine S-methyltransferase DNA binding" evidence="10">
    <location>
        <begin position="79"/>
        <end position="158"/>
    </location>
</feature>
<dbReference type="SUPFAM" id="SSF53155">
    <property type="entry name" value="Methylated DNA-protein cysteine methyltransferase domain"/>
    <property type="match status" value="1"/>
</dbReference>
<evidence type="ECO:0000256" key="7">
    <source>
        <dbReference type="ARBA" id="ARBA00023204"/>
    </source>
</evidence>
<comment type="miscellaneous">
    <text evidence="9">This enzyme catalyzes only one turnover and therefore is not strictly catalytic. According to one definition, an enzyme is a biocatalyst that acts repeatedly and over many reaction cycles.</text>
</comment>
<evidence type="ECO:0000256" key="4">
    <source>
        <dbReference type="ARBA" id="ARBA00022603"/>
    </source>
</evidence>
<dbReference type="GO" id="GO:0003908">
    <property type="term" value="F:methylated-DNA-[protein]-cysteine S-methyltransferase activity"/>
    <property type="evidence" value="ECO:0007669"/>
    <property type="project" value="UniProtKB-UniRule"/>
</dbReference>
<protein>
    <recommendedName>
        <fullName evidence="9">Methylated-DNA--protein-cysteine methyltransferase</fullName>
        <ecNumber evidence="9">2.1.1.63</ecNumber>
    </recommendedName>
    <alternativeName>
        <fullName evidence="9">6-O-methylguanine-DNA methyltransferase</fullName>
        <shortName evidence="9">MGMT</shortName>
    </alternativeName>
    <alternativeName>
        <fullName evidence="9">O-6-methylguanine-DNA-alkyltransferase</fullName>
    </alternativeName>
</protein>
<dbReference type="InterPro" id="IPR036217">
    <property type="entry name" value="MethylDNA_cys_MeTrfase_DNAb"/>
</dbReference>
<feature type="domain" description="Methylguanine DNA methyltransferase ribonuclease-like" evidence="11">
    <location>
        <begin position="4"/>
        <end position="74"/>
    </location>
</feature>
<dbReference type="PANTHER" id="PTHR10815:SF5">
    <property type="entry name" value="METHYLATED-DNA--PROTEIN-CYSTEINE METHYLTRANSFERASE"/>
    <property type="match status" value="1"/>
</dbReference>
<dbReference type="InterPro" id="IPR036631">
    <property type="entry name" value="MGMT_N_sf"/>
</dbReference>
<evidence type="ECO:0000256" key="9">
    <source>
        <dbReference type="HAMAP-Rule" id="MF_00772"/>
    </source>
</evidence>
<evidence type="ECO:0000256" key="8">
    <source>
        <dbReference type="ARBA" id="ARBA00049348"/>
    </source>
</evidence>
<keyword evidence="4 9" id="KW-0489">Methyltransferase</keyword>
<keyword evidence="5 9" id="KW-0808">Transferase</keyword>
<comment type="caution">
    <text evidence="12">The sequence shown here is derived from an EMBL/GenBank/DDBJ whole genome shotgun (WGS) entry which is preliminary data.</text>
</comment>
<keyword evidence="7 9" id="KW-0234">DNA repair</keyword>
<evidence type="ECO:0000313" key="13">
    <source>
        <dbReference type="Proteomes" id="UP000178082"/>
    </source>
</evidence>
<dbReference type="GO" id="GO:0006307">
    <property type="term" value="P:DNA alkylation repair"/>
    <property type="evidence" value="ECO:0007669"/>
    <property type="project" value="UniProtKB-UniRule"/>
</dbReference>
<organism evidence="12 13">
    <name type="scientific">Candidatus Schekmanbacteria bacterium RIFCSPLOWO2_12_FULL_38_15</name>
    <dbReference type="NCBI Taxonomy" id="1817883"/>
    <lineage>
        <taxon>Bacteria</taxon>
        <taxon>Candidatus Schekmaniibacteriota</taxon>
    </lineage>
</organism>
<dbReference type="AlphaFoldDB" id="A0A1F7SK78"/>
<dbReference type="EC" id="2.1.1.63" evidence="9"/>
<dbReference type="STRING" id="1817883.A3G31_05340"/>
<dbReference type="InterPro" id="IPR036388">
    <property type="entry name" value="WH-like_DNA-bd_sf"/>
</dbReference>